<evidence type="ECO:0000256" key="2">
    <source>
        <dbReference type="SAM" id="MobiDB-lite"/>
    </source>
</evidence>
<feature type="region of interest" description="Disordered" evidence="2">
    <location>
        <begin position="109"/>
        <end position="159"/>
    </location>
</feature>
<feature type="coiled-coil region" evidence="1">
    <location>
        <begin position="61"/>
        <end position="88"/>
    </location>
</feature>
<evidence type="ECO:0000256" key="1">
    <source>
        <dbReference type="SAM" id="Coils"/>
    </source>
</evidence>
<name>A0A101TT28_9ACTN</name>
<comment type="caution">
    <text evidence="3">The sequence shown here is derived from an EMBL/GenBank/DDBJ whole genome shotgun (WGS) entry which is preliminary data.</text>
</comment>
<dbReference type="EMBL" id="LMWY01000038">
    <property type="protein sequence ID" value="KUN97970.1"/>
    <property type="molecule type" value="Genomic_DNA"/>
</dbReference>
<dbReference type="InterPro" id="IPR022536">
    <property type="entry name" value="EspC"/>
</dbReference>
<feature type="region of interest" description="Disordered" evidence="2">
    <location>
        <begin position="1"/>
        <end position="25"/>
    </location>
</feature>
<accession>A0A101TT28</accession>
<evidence type="ECO:0008006" key="5">
    <source>
        <dbReference type="Google" id="ProtNLM"/>
    </source>
</evidence>
<dbReference type="GO" id="GO:0009306">
    <property type="term" value="P:protein secretion"/>
    <property type="evidence" value="ECO:0007669"/>
    <property type="project" value="InterPro"/>
</dbReference>
<dbReference type="STRING" id="661399.AQJ67_28760"/>
<sequence>MSGAGSDGYRIQASGMSGEAGKLDQAGDDVGAIRKAVEDHACYTTDALGGSDSGPAYNNFAAAWQAEAKTLEAALHELADKVAISQRNYEGADQETILALNSAGADAGLTTMPAPAPAPGHPGMTTGLTPGARPAVLGGPPISTQPTPGGRPPSLADFD</sequence>
<dbReference type="Pfam" id="PF10824">
    <property type="entry name" value="T7SS_ESX_EspC"/>
    <property type="match status" value="1"/>
</dbReference>
<reference evidence="3 4" key="1">
    <citation type="submission" date="2015-10" db="EMBL/GenBank/DDBJ databases">
        <title>Draft genome sequence of Streptomyces caeruleatus NRRL B-24802, type strain for the species Streptomyces caeruleatus.</title>
        <authorList>
            <person name="Ruckert C."/>
            <person name="Winkler A."/>
            <person name="Kalinowski J."/>
            <person name="Kampfer P."/>
            <person name="Glaeser S."/>
        </authorList>
    </citation>
    <scope>NUCLEOTIDE SEQUENCE [LARGE SCALE GENOMIC DNA]</scope>
    <source>
        <strain evidence="3 4">NRRL B-24802</strain>
    </source>
</reference>
<dbReference type="Proteomes" id="UP000053429">
    <property type="component" value="Unassembled WGS sequence"/>
</dbReference>
<keyword evidence="1" id="KW-0175">Coiled coil</keyword>
<evidence type="ECO:0000313" key="3">
    <source>
        <dbReference type="EMBL" id="KUN97970.1"/>
    </source>
</evidence>
<keyword evidence="4" id="KW-1185">Reference proteome</keyword>
<organism evidence="3 4">
    <name type="scientific">Streptomyces caeruleatus</name>
    <dbReference type="NCBI Taxonomy" id="661399"/>
    <lineage>
        <taxon>Bacteria</taxon>
        <taxon>Bacillati</taxon>
        <taxon>Actinomycetota</taxon>
        <taxon>Actinomycetes</taxon>
        <taxon>Kitasatosporales</taxon>
        <taxon>Streptomycetaceae</taxon>
        <taxon>Streptomyces</taxon>
    </lineage>
</organism>
<dbReference type="RefSeq" id="WP_062722221.1">
    <property type="nucleotide sequence ID" value="NZ_KQ948933.1"/>
</dbReference>
<gene>
    <name evidence="3" type="ORF">AQJ67_28760</name>
</gene>
<protein>
    <recommendedName>
        <fullName evidence="5">WXG100 family type VII secretion target</fullName>
    </recommendedName>
</protein>
<dbReference type="Gene3D" id="1.10.287.1060">
    <property type="entry name" value="ESAT-6-like"/>
    <property type="match status" value="1"/>
</dbReference>
<dbReference type="OrthoDB" id="4236659at2"/>
<proteinExistence type="predicted"/>
<dbReference type="SUPFAM" id="SSF140453">
    <property type="entry name" value="EsxAB dimer-like"/>
    <property type="match status" value="1"/>
</dbReference>
<dbReference type="AlphaFoldDB" id="A0A101TT28"/>
<evidence type="ECO:0000313" key="4">
    <source>
        <dbReference type="Proteomes" id="UP000053429"/>
    </source>
</evidence>
<dbReference type="InterPro" id="IPR036689">
    <property type="entry name" value="ESAT-6-like_sf"/>
</dbReference>